<evidence type="ECO:0000256" key="1">
    <source>
        <dbReference type="ARBA" id="ARBA00001911"/>
    </source>
</evidence>
<evidence type="ECO:0000256" key="4">
    <source>
        <dbReference type="ARBA" id="ARBA00023239"/>
    </source>
</evidence>
<feature type="domain" description="NAD-dependent epimerase/dehydratase" evidence="5">
    <location>
        <begin position="31"/>
        <end position="275"/>
    </location>
</feature>
<dbReference type="EC" id="4.2.1.46" evidence="6"/>
<name>A0A2Z5Y392_9ENTE</name>
<keyword evidence="4 6" id="KW-0456">Lyase</keyword>
<keyword evidence="2" id="KW-0210">Decarboxylase</keyword>
<dbReference type="PANTHER" id="PTHR43078">
    <property type="entry name" value="UDP-GLUCURONIC ACID DECARBOXYLASE-RELATED"/>
    <property type="match status" value="1"/>
</dbReference>
<evidence type="ECO:0000259" key="5">
    <source>
        <dbReference type="Pfam" id="PF01370"/>
    </source>
</evidence>
<dbReference type="Proteomes" id="UP000269226">
    <property type="component" value="Chromosome"/>
</dbReference>
<dbReference type="GO" id="GO:0048040">
    <property type="term" value="F:UDP-glucuronate decarboxylase activity"/>
    <property type="evidence" value="ECO:0007669"/>
    <property type="project" value="TreeGrafter"/>
</dbReference>
<proteinExistence type="predicted"/>
<sequence length="351" mass="39787">MYIKDILYEQDVERVLQTEMNWQQLNGKTFLIIGASGMIGTFVIDVLMRYNEQNDAGLKILALGRNRKRLEKRFSSYCLLSNFYVLEEDITNELHLPINCDYIFHGASNTHPLAYAEDPIGTIMTNLLGTQRVLEYASSHDCARVLFMSTVEIYGENRDNVESFKEDYCGYIDCNTLRSGYPEGKRASESLCQAYIAKYGIDIVIPRICRTFGPTMQINDSKASSQFIKNAVNNEDIILKSKGEQFFSYGYVGDVVSALLFILIHGKNGEAYNIASEKFNVHLNELAESLASISGKKVIYQLPDEKEQLGFSKVKNAILSSEKLNDLGWTPKFSLIEALEHTVRILKDIKK</sequence>
<dbReference type="GO" id="GO:0008460">
    <property type="term" value="F:dTDP-glucose 4,6-dehydratase activity"/>
    <property type="evidence" value="ECO:0007669"/>
    <property type="project" value="UniProtKB-EC"/>
</dbReference>
<dbReference type="RefSeq" id="WP_015695108.1">
    <property type="nucleotide sequence ID" value="NZ_AP018492.1"/>
</dbReference>
<dbReference type="InterPro" id="IPR001509">
    <property type="entry name" value="Epimerase_deHydtase"/>
</dbReference>
<dbReference type="GeneID" id="57043655"/>
<gene>
    <name evidence="6" type="ORF">DAT561_1110</name>
</gene>
<organism evidence="6 7">
    <name type="scientific">Melissococcus plutonius</name>
    <dbReference type="NCBI Taxonomy" id="33970"/>
    <lineage>
        <taxon>Bacteria</taxon>
        <taxon>Bacillati</taxon>
        <taxon>Bacillota</taxon>
        <taxon>Bacilli</taxon>
        <taxon>Lactobacillales</taxon>
        <taxon>Enterococcaceae</taxon>
        <taxon>Melissococcus</taxon>
    </lineage>
</organism>
<dbReference type="PANTHER" id="PTHR43078:SF6">
    <property type="entry name" value="UDP-GLUCURONIC ACID DECARBOXYLASE 1"/>
    <property type="match status" value="1"/>
</dbReference>
<dbReference type="GO" id="GO:0070403">
    <property type="term" value="F:NAD+ binding"/>
    <property type="evidence" value="ECO:0007669"/>
    <property type="project" value="InterPro"/>
</dbReference>
<dbReference type="InterPro" id="IPR036291">
    <property type="entry name" value="NAD(P)-bd_dom_sf"/>
</dbReference>
<dbReference type="AlphaFoldDB" id="A0A2Z5Y392"/>
<evidence type="ECO:0000313" key="6">
    <source>
        <dbReference type="EMBL" id="BBC61218.1"/>
    </source>
</evidence>
<evidence type="ECO:0000256" key="2">
    <source>
        <dbReference type="ARBA" id="ARBA00022793"/>
    </source>
</evidence>
<evidence type="ECO:0000256" key="3">
    <source>
        <dbReference type="ARBA" id="ARBA00023027"/>
    </source>
</evidence>
<comment type="cofactor">
    <cofactor evidence="1">
        <name>NAD(+)</name>
        <dbReference type="ChEBI" id="CHEBI:57540"/>
    </cofactor>
</comment>
<reference evidence="6 7" key="1">
    <citation type="submission" date="2018-01" db="EMBL/GenBank/DDBJ databases">
        <title>Whole genome sequence of Melissococcus plutonius DAT561.</title>
        <authorList>
            <person name="Okumura K."/>
            <person name="Takamatsu D."/>
            <person name="Okura M."/>
        </authorList>
    </citation>
    <scope>NUCLEOTIDE SEQUENCE [LARGE SCALE GENOMIC DNA]</scope>
    <source>
        <strain evidence="6 7">DAT561</strain>
    </source>
</reference>
<dbReference type="SUPFAM" id="SSF51735">
    <property type="entry name" value="NAD(P)-binding Rossmann-fold domains"/>
    <property type="match status" value="1"/>
</dbReference>
<dbReference type="InterPro" id="IPR044516">
    <property type="entry name" value="UXS-like"/>
</dbReference>
<dbReference type="Pfam" id="PF01370">
    <property type="entry name" value="Epimerase"/>
    <property type="match status" value="1"/>
</dbReference>
<protein>
    <submittedName>
        <fullName evidence="6">dTDP-glucose 4,6-dehydratase</fullName>
        <ecNumber evidence="6">4.2.1.46</ecNumber>
    </submittedName>
</protein>
<dbReference type="GO" id="GO:0042732">
    <property type="term" value="P:D-xylose metabolic process"/>
    <property type="evidence" value="ECO:0007669"/>
    <property type="project" value="InterPro"/>
</dbReference>
<keyword evidence="3" id="KW-0520">NAD</keyword>
<evidence type="ECO:0000313" key="7">
    <source>
        <dbReference type="Proteomes" id="UP000269226"/>
    </source>
</evidence>
<accession>A0A2Z5Y392</accession>
<dbReference type="EMBL" id="AP018492">
    <property type="protein sequence ID" value="BBC61218.1"/>
    <property type="molecule type" value="Genomic_DNA"/>
</dbReference>
<dbReference type="GO" id="GO:0005737">
    <property type="term" value="C:cytoplasm"/>
    <property type="evidence" value="ECO:0007669"/>
    <property type="project" value="TreeGrafter"/>
</dbReference>
<dbReference type="Gene3D" id="3.40.50.720">
    <property type="entry name" value="NAD(P)-binding Rossmann-like Domain"/>
    <property type="match status" value="1"/>
</dbReference>